<dbReference type="InterPro" id="IPR050814">
    <property type="entry name" value="Myo-inositol_Transporter"/>
</dbReference>
<keyword evidence="10" id="KW-1185">Reference proteome</keyword>
<dbReference type="InterPro" id="IPR036259">
    <property type="entry name" value="MFS_trans_sf"/>
</dbReference>
<dbReference type="PRINTS" id="PR00171">
    <property type="entry name" value="SUGRTRNSPORT"/>
</dbReference>
<evidence type="ECO:0000256" key="4">
    <source>
        <dbReference type="ARBA" id="ARBA00022692"/>
    </source>
</evidence>
<feature type="transmembrane region" description="Helical" evidence="7">
    <location>
        <begin position="59"/>
        <end position="80"/>
    </location>
</feature>
<dbReference type="InterPro" id="IPR005829">
    <property type="entry name" value="Sugar_transporter_CS"/>
</dbReference>
<evidence type="ECO:0000259" key="8">
    <source>
        <dbReference type="PROSITE" id="PS50850"/>
    </source>
</evidence>
<dbReference type="InterPro" id="IPR020846">
    <property type="entry name" value="MFS_dom"/>
</dbReference>
<evidence type="ECO:0000313" key="10">
    <source>
        <dbReference type="Proteomes" id="UP000499080"/>
    </source>
</evidence>
<feature type="transmembrane region" description="Helical" evidence="7">
    <location>
        <begin position="21"/>
        <end position="39"/>
    </location>
</feature>
<dbReference type="AlphaFoldDB" id="A0A4Y2IK28"/>
<comment type="caution">
    <text evidence="9">The sequence shown here is derived from an EMBL/GenBank/DDBJ whole genome shotgun (WGS) entry which is preliminary data.</text>
</comment>
<reference evidence="9 10" key="1">
    <citation type="journal article" date="2019" name="Sci. Rep.">
        <title>Orb-weaving spider Araneus ventricosus genome elucidates the spidroin gene catalogue.</title>
        <authorList>
            <person name="Kono N."/>
            <person name="Nakamura H."/>
            <person name="Ohtoshi R."/>
            <person name="Moran D.A.P."/>
            <person name="Shinohara A."/>
            <person name="Yoshida Y."/>
            <person name="Fujiwara M."/>
            <person name="Mori M."/>
            <person name="Tomita M."/>
            <person name="Arakawa K."/>
        </authorList>
    </citation>
    <scope>NUCLEOTIDE SEQUENCE [LARGE SCALE GENOMIC DNA]</scope>
</reference>
<keyword evidence="3" id="KW-0813">Transport</keyword>
<dbReference type="EMBL" id="BGPR01002727">
    <property type="protein sequence ID" value="GBM78004.1"/>
    <property type="molecule type" value="Genomic_DNA"/>
</dbReference>
<dbReference type="SUPFAM" id="SSF103473">
    <property type="entry name" value="MFS general substrate transporter"/>
    <property type="match status" value="1"/>
</dbReference>
<feature type="transmembrane region" description="Helical" evidence="7">
    <location>
        <begin position="92"/>
        <end position="110"/>
    </location>
</feature>
<evidence type="ECO:0000256" key="3">
    <source>
        <dbReference type="ARBA" id="ARBA00022448"/>
    </source>
</evidence>
<dbReference type="Gene3D" id="1.20.1250.20">
    <property type="entry name" value="MFS general substrate transporter like domains"/>
    <property type="match status" value="1"/>
</dbReference>
<dbReference type="InterPro" id="IPR005828">
    <property type="entry name" value="MFS_sugar_transport-like"/>
</dbReference>
<dbReference type="InterPro" id="IPR003663">
    <property type="entry name" value="Sugar/inositol_transpt"/>
</dbReference>
<dbReference type="PROSITE" id="PS50850">
    <property type="entry name" value="MFS"/>
    <property type="match status" value="1"/>
</dbReference>
<evidence type="ECO:0000256" key="2">
    <source>
        <dbReference type="ARBA" id="ARBA00010992"/>
    </source>
</evidence>
<evidence type="ECO:0000313" key="9">
    <source>
        <dbReference type="EMBL" id="GBM78004.1"/>
    </source>
</evidence>
<keyword evidence="4 7" id="KW-0812">Transmembrane</keyword>
<comment type="similarity">
    <text evidence="2">Belongs to the major facilitator superfamily. Sugar transporter (TC 2.A.1.1) family.</text>
</comment>
<protein>
    <recommendedName>
        <fullName evidence="8">Major facilitator superfamily (MFS) profile domain-containing protein</fullName>
    </recommendedName>
</protein>
<dbReference type="PANTHER" id="PTHR48020:SF12">
    <property type="entry name" value="PROTON MYO-INOSITOL COTRANSPORTER"/>
    <property type="match status" value="1"/>
</dbReference>
<dbReference type="GO" id="GO:0016324">
    <property type="term" value="C:apical plasma membrane"/>
    <property type="evidence" value="ECO:0007669"/>
    <property type="project" value="TreeGrafter"/>
</dbReference>
<accession>A0A4Y2IK28</accession>
<comment type="subcellular location">
    <subcellularLocation>
        <location evidence="1">Membrane</location>
        <topology evidence="1">Multi-pass membrane protein</topology>
    </subcellularLocation>
</comment>
<dbReference type="Proteomes" id="UP000499080">
    <property type="component" value="Unassembled WGS sequence"/>
</dbReference>
<keyword evidence="5 7" id="KW-1133">Transmembrane helix</keyword>
<dbReference type="PANTHER" id="PTHR48020">
    <property type="entry name" value="PROTON MYO-INOSITOL COTRANSPORTER"/>
    <property type="match status" value="1"/>
</dbReference>
<evidence type="ECO:0000256" key="7">
    <source>
        <dbReference type="SAM" id="Phobius"/>
    </source>
</evidence>
<dbReference type="PROSITE" id="PS00216">
    <property type="entry name" value="SUGAR_TRANSPORT_1"/>
    <property type="match status" value="1"/>
</dbReference>
<dbReference type="GO" id="GO:0005366">
    <property type="term" value="F:myo-inositol:proton symporter activity"/>
    <property type="evidence" value="ECO:0007669"/>
    <property type="project" value="TreeGrafter"/>
</dbReference>
<feature type="domain" description="Major facilitator superfamily (MFS) profile" evidence="8">
    <location>
        <begin position="26"/>
        <end position="129"/>
    </location>
</feature>
<gene>
    <name evidence="9" type="ORF">AVEN_230097_1</name>
</gene>
<organism evidence="9 10">
    <name type="scientific">Araneus ventricosus</name>
    <name type="common">Orbweaver spider</name>
    <name type="synonym">Epeira ventricosa</name>
    <dbReference type="NCBI Taxonomy" id="182803"/>
    <lineage>
        <taxon>Eukaryota</taxon>
        <taxon>Metazoa</taxon>
        <taxon>Ecdysozoa</taxon>
        <taxon>Arthropoda</taxon>
        <taxon>Chelicerata</taxon>
        <taxon>Arachnida</taxon>
        <taxon>Araneae</taxon>
        <taxon>Araneomorphae</taxon>
        <taxon>Entelegynae</taxon>
        <taxon>Araneoidea</taxon>
        <taxon>Araneidae</taxon>
        <taxon>Araneus</taxon>
    </lineage>
</organism>
<sequence length="129" mass="13313">MEASEQSPVLESARNSMGPSFFVILVAGMSAVGGLLFGYDTGVVSGAMLLMRDSFHLNTTMQGVVVSVTILTAWVFCLGAGQAADRFGRKKVIIAASVVFCIGSLVLGLAQNIGMLIGGRVIVGMGIGK</sequence>
<keyword evidence="6 7" id="KW-0472">Membrane</keyword>
<evidence type="ECO:0000256" key="5">
    <source>
        <dbReference type="ARBA" id="ARBA00022989"/>
    </source>
</evidence>
<evidence type="ECO:0000256" key="1">
    <source>
        <dbReference type="ARBA" id="ARBA00004141"/>
    </source>
</evidence>
<evidence type="ECO:0000256" key="6">
    <source>
        <dbReference type="ARBA" id="ARBA00023136"/>
    </source>
</evidence>
<dbReference type="Pfam" id="PF00083">
    <property type="entry name" value="Sugar_tr"/>
    <property type="match status" value="1"/>
</dbReference>
<name>A0A4Y2IK28_ARAVE</name>
<dbReference type="OrthoDB" id="4142200at2759"/>
<proteinExistence type="inferred from homology"/>